<dbReference type="Proteomes" id="UP000318758">
    <property type="component" value="Chromosome"/>
</dbReference>
<evidence type="ECO:0000313" key="2">
    <source>
        <dbReference type="EMBL" id="QDF74605.1"/>
    </source>
</evidence>
<protein>
    <submittedName>
        <fullName evidence="2">Helix-turn-helix domain-containing protein</fullName>
    </submittedName>
</protein>
<dbReference type="Pfam" id="PF12728">
    <property type="entry name" value="HTH_17"/>
    <property type="match status" value="1"/>
</dbReference>
<organism evidence="2 3">
    <name type="scientific">Shewanella marisflavi</name>
    <dbReference type="NCBI Taxonomy" id="260364"/>
    <lineage>
        <taxon>Bacteria</taxon>
        <taxon>Pseudomonadati</taxon>
        <taxon>Pseudomonadota</taxon>
        <taxon>Gammaproteobacteria</taxon>
        <taxon>Alteromonadales</taxon>
        <taxon>Shewanellaceae</taxon>
        <taxon>Shewanella</taxon>
    </lineage>
</organism>
<accession>A0ABX5WLW7</accession>
<reference evidence="2 3" key="1">
    <citation type="submission" date="2019-06" db="EMBL/GenBank/DDBJ databases">
        <title>Complete genome of Shewanella marisflavi ECSMB14101, a mussel settlement-inducing bacterium isolated from East China Sea.</title>
        <authorList>
            <person name="Yang J."/>
            <person name="Liang X."/>
            <person name="Chang R."/>
            <person name="Peng L."/>
        </authorList>
    </citation>
    <scope>NUCLEOTIDE SEQUENCE [LARGE SCALE GENOMIC DNA]</scope>
    <source>
        <strain evidence="2 3">ECSMB14101</strain>
    </source>
</reference>
<gene>
    <name evidence="2" type="ORF">FGA12_05230</name>
</gene>
<dbReference type="InterPro" id="IPR041657">
    <property type="entry name" value="HTH_17"/>
</dbReference>
<name>A0ABX5WLW7_9GAMM</name>
<proteinExistence type="predicted"/>
<dbReference type="RefSeq" id="WP_081953742.1">
    <property type="nucleotide sequence ID" value="NZ_CP041153.1"/>
</dbReference>
<keyword evidence="3" id="KW-1185">Reference proteome</keyword>
<evidence type="ECO:0000313" key="3">
    <source>
        <dbReference type="Proteomes" id="UP000318758"/>
    </source>
</evidence>
<feature type="domain" description="Helix-turn-helix" evidence="1">
    <location>
        <begin position="19"/>
        <end position="73"/>
    </location>
</feature>
<evidence type="ECO:0000259" key="1">
    <source>
        <dbReference type="Pfam" id="PF12728"/>
    </source>
</evidence>
<dbReference type="EMBL" id="CP041153">
    <property type="protein sequence ID" value="QDF74605.1"/>
    <property type="molecule type" value="Genomic_DNA"/>
</dbReference>
<sequence length="76" mass="9217">MHNSSSRDSDNSSKDWPEFLTPDEVCKILDISRKTLCEYCNKHQLRRYLTVYRLSHKNVRYCKKSVYEFIERCKSH</sequence>